<keyword evidence="2" id="KW-1185">Reference proteome</keyword>
<dbReference type="OrthoDB" id="2595178at2759"/>
<proteinExistence type="predicted"/>
<evidence type="ECO:0008006" key="3">
    <source>
        <dbReference type="Google" id="ProtNLM"/>
    </source>
</evidence>
<dbReference type="Proteomes" id="UP000772434">
    <property type="component" value="Unassembled WGS sequence"/>
</dbReference>
<reference evidence="1" key="1">
    <citation type="submission" date="2020-11" db="EMBL/GenBank/DDBJ databases">
        <authorList>
            <consortium name="DOE Joint Genome Institute"/>
            <person name="Ahrendt S."/>
            <person name="Riley R."/>
            <person name="Andreopoulos W."/>
            <person name="Labutti K."/>
            <person name="Pangilinan J."/>
            <person name="Ruiz-Duenas F.J."/>
            <person name="Barrasa J.M."/>
            <person name="Sanchez-Garcia M."/>
            <person name="Camarero S."/>
            <person name="Miyauchi S."/>
            <person name="Serrano A."/>
            <person name="Linde D."/>
            <person name="Babiker R."/>
            <person name="Drula E."/>
            <person name="Ayuso-Fernandez I."/>
            <person name="Pacheco R."/>
            <person name="Padilla G."/>
            <person name="Ferreira P."/>
            <person name="Barriuso J."/>
            <person name="Kellner H."/>
            <person name="Castanera R."/>
            <person name="Alfaro M."/>
            <person name="Ramirez L."/>
            <person name="Pisabarro A.G."/>
            <person name="Kuo A."/>
            <person name="Tritt A."/>
            <person name="Lipzen A."/>
            <person name="He G."/>
            <person name="Yan M."/>
            <person name="Ng V."/>
            <person name="Cullen D."/>
            <person name="Martin F."/>
            <person name="Rosso M.-N."/>
            <person name="Henrissat B."/>
            <person name="Hibbett D."/>
            <person name="Martinez A.T."/>
            <person name="Grigoriev I.V."/>
        </authorList>
    </citation>
    <scope>NUCLEOTIDE SEQUENCE</scope>
    <source>
        <strain evidence="1">AH 40177</strain>
    </source>
</reference>
<protein>
    <recommendedName>
        <fullName evidence="3">F-box domain-containing protein</fullName>
    </recommendedName>
</protein>
<evidence type="ECO:0000313" key="1">
    <source>
        <dbReference type="EMBL" id="KAF9074962.1"/>
    </source>
</evidence>
<dbReference type="EMBL" id="JADNRY010000011">
    <property type="protein sequence ID" value="KAF9074962.1"/>
    <property type="molecule type" value="Genomic_DNA"/>
</dbReference>
<gene>
    <name evidence="1" type="ORF">BDP27DRAFT_1381016</name>
</gene>
<comment type="caution">
    <text evidence="1">The sequence shown here is derived from an EMBL/GenBank/DDBJ whole genome shotgun (WGS) entry which is preliminary data.</text>
</comment>
<evidence type="ECO:0000313" key="2">
    <source>
        <dbReference type="Proteomes" id="UP000772434"/>
    </source>
</evidence>
<accession>A0A9P5Q5J2</accession>
<sequence>MSTETVLLCPRPYAWPSGKLMLLPLLPTRKFSASLPTELWSKIIADIGIQSTRCLLSPMLVCKRFKAIVDPLLYSCVSFEHYSSLVAFSKRIHDADKAWDSLRRSLYSAPGRWVQSLDISRLELYRQKPKYHNLEIMTLQLDSLLNSLFPLLPFLSEFFMNPTFVLSRRAVISLTERYGVDKLRSLRGIFYTPSQGLPREALVDLLRRCPNLEELEVIGPDLDPIEHDIVSTDPSCITASSPLMLSLISTPLPSLTKLTITPYDDIPYSASSFFLSNHGETLHSLLLLTRKSWPTRLHASPINILQRSPFLHHLSLELPLPALELSENHNLQILSIPKPGVSALALILRLLPHLPSLKAIRIRDVRWLRKGMGLRAMETGVQGEMQEWRRRLERRGIRVLDSEWNDADSASC</sequence>
<dbReference type="Gene3D" id="3.80.10.10">
    <property type="entry name" value="Ribonuclease Inhibitor"/>
    <property type="match status" value="1"/>
</dbReference>
<dbReference type="AlphaFoldDB" id="A0A9P5Q5J2"/>
<name>A0A9P5Q5J2_9AGAR</name>
<organism evidence="1 2">
    <name type="scientific">Rhodocollybia butyracea</name>
    <dbReference type="NCBI Taxonomy" id="206335"/>
    <lineage>
        <taxon>Eukaryota</taxon>
        <taxon>Fungi</taxon>
        <taxon>Dikarya</taxon>
        <taxon>Basidiomycota</taxon>
        <taxon>Agaricomycotina</taxon>
        <taxon>Agaricomycetes</taxon>
        <taxon>Agaricomycetidae</taxon>
        <taxon>Agaricales</taxon>
        <taxon>Marasmiineae</taxon>
        <taxon>Omphalotaceae</taxon>
        <taxon>Rhodocollybia</taxon>
    </lineage>
</organism>
<dbReference type="InterPro" id="IPR032675">
    <property type="entry name" value="LRR_dom_sf"/>
</dbReference>